<sequence length="36" mass="3787">MFGWNNYLVRSAAGAALALAVVALGQAQEKRDPVKA</sequence>
<organism evidence="1">
    <name type="scientific">marine metagenome</name>
    <dbReference type="NCBI Taxonomy" id="408172"/>
    <lineage>
        <taxon>unclassified sequences</taxon>
        <taxon>metagenomes</taxon>
        <taxon>ecological metagenomes</taxon>
    </lineage>
</organism>
<gene>
    <name evidence="1" type="ORF">METZ01_LOCUS391737</name>
</gene>
<feature type="non-terminal residue" evidence="1">
    <location>
        <position position="36"/>
    </location>
</feature>
<proteinExistence type="predicted"/>
<name>A0A382UX84_9ZZZZ</name>
<evidence type="ECO:0000313" key="1">
    <source>
        <dbReference type="EMBL" id="SVD38883.1"/>
    </source>
</evidence>
<reference evidence="1" key="1">
    <citation type="submission" date="2018-05" db="EMBL/GenBank/DDBJ databases">
        <authorList>
            <person name="Lanie J.A."/>
            <person name="Ng W.-L."/>
            <person name="Kazmierczak K.M."/>
            <person name="Andrzejewski T.M."/>
            <person name="Davidsen T.M."/>
            <person name="Wayne K.J."/>
            <person name="Tettelin H."/>
            <person name="Glass J.I."/>
            <person name="Rusch D."/>
            <person name="Podicherti R."/>
            <person name="Tsui H.-C.T."/>
            <person name="Winkler M.E."/>
        </authorList>
    </citation>
    <scope>NUCLEOTIDE SEQUENCE</scope>
</reference>
<dbReference type="AlphaFoldDB" id="A0A382UX84"/>
<accession>A0A382UX84</accession>
<dbReference type="EMBL" id="UINC01147516">
    <property type="protein sequence ID" value="SVD38883.1"/>
    <property type="molecule type" value="Genomic_DNA"/>
</dbReference>
<protein>
    <submittedName>
        <fullName evidence="1">Uncharacterized protein</fullName>
    </submittedName>
</protein>